<gene>
    <name evidence="3" type="ORF">OEA41_008663</name>
</gene>
<name>A0AAD9Z0D8_9LECA</name>
<dbReference type="SMART" id="SM00721">
    <property type="entry name" value="BAR"/>
    <property type="match status" value="1"/>
</dbReference>
<evidence type="ECO:0000259" key="2">
    <source>
        <dbReference type="PROSITE" id="PS51021"/>
    </source>
</evidence>
<dbReference type="CDD" id="cd07593">
    <property type="entry name" value="BAR_MUG137_fungi"/>
    <property type="match status" value="1"/>
</dbReference>
<dbReference type="SUPFAM" id="SSF103657">
    <property type="entry name" value="BAR/IMD domain-like"/>
    <property type="match status" value="1"/>
</dbReference>
<feature type="compositionally biased region" description="Low complexity" evidence="1">
    <location>
        <begin position="401"/>
        <end position="411"/>
    </location>
</feature>
<dbReference type="Gene3D" id="1.20.1270.60">
    <property type="entry name" value="Arfaptin homology (AH) domain/BAR domain"/>
    <property type="match status" value="1"/>
</dbReference>
<feature type="compositionally biased region" description="Low complexity" evidence="1">
    <location>
        <begin position="271"/>
        <end position="282"/>
    </location>
</feature>
<proteinExistence type="predicted"/>
<evidence type="ECO:0000313" key="4">
    <source>
        <dbReference type="Proteomes" id="UP001276659"/>
    </source>
</evidence>
<feature type="region of interest" description="Disordered" evidence="1">
    <location>
        <begin position="352"/>
        <end position="430"/>
    </location>
</feature>
<dbReference type="GO" id="GO:0005737">
    <property type="term" value="C:cytoplasm"/>
    <property type="evidence" value="ECO:0007669"/>
    <property type="project" value="InterPro"/>
</dbReference>
<feature type="region of interest" description="Disordered" evidence="1">
    <location>
        <begin position="163"/>
        <end position="182"/>
    </location>
</feature>
<protein>
    <recommendedName>
        <fullName evidence="2">BAR domain-containing protein</fullName>
    </recommendedName>
</protein>
<keyword evidence="4" id="KW-1185">Reference proteome</keyword>
<evidence type="ECO:0000313" key="3">
    <source>
        <dbReference type="EMBL" id="KAK3169280.1"/>
    </source>
</evidence>
<dbReference type="Proteomes" id="UP001276659">
    <property type="component" value="Unassembled WGS sequence"/>
</dbReference>
<feature type="compositionally biased region" description="Polar residues" evidence="1">
    <location>
        <begin position="361"/>
        <end position="373"/>
    </location>
</feature>
<dbReference type="EMBL" id="JASNWA010000009">
    <property type="protein sequence ID" value="KAK3169280.1"/>
    <property type="molecule type" value="Genomic_DNA"/>
</dbReference>
<sequence>MNVNKKLGRFKQWAGERMGGEAKTNVSDDFKSLEIEMNLRQEGMERLQRSMTAYVKTLSKRQEGEDKEKILPVAYLGSTMVSHGEDFEDDSEFGQCLMSLGRTNERIGRIQETYVANATTSWLESLERSLAQMKEYQSARKKLESRRLAYDASLAKMQKAKKEDFKAEEELRSQKAKYEETSEDVYRRMQDIKEAEADSVADLGAFVDAELKYYDRCRDVLLQLKQNWPAGSTGSDGGETRRVPSRSNTAHAYSERFSAVDEEPPPVPEARPSIRSTRTTSSHMPAESPRKELPGYDFDPARPAVNRATTFEGPTQLHRDYSPPMRVSRVPSDNLIVRNQRAQLRPLARVTPENDLFSDPSDVSTFNSNSSPDRSYMERSVSPATSHGSALSRNASYSTLAPAANGNPALPAKKKPPPPPPSRAKKPTFQ</sequence>
<feature type="compositionally biased region" description="Polar residues" evidence="1">
    <location>
        <begin position="382"/>
        <end position="399"/>
    </location>
</feature>
<comment type="caution">
    <text evidence="3">The sequence shown here is derived from an EMBL/GenBank/DDBJ whole genome shotgun (WGS) entry which is preliminary data.</text>
</comment>
<feature type="region of interest" description="Disordered" evidence="1">
    <location>
        <begin position="228"/>
        <end position="298"/>
    </location>
</feature>
<dbReference type="InterPro" id="IPR027267">
    <property type="entry name" value="AH/BAR_dom_sf"/>
</dbReference>
<organism evidence="3 4">
    <name type="scientific">Lepraria neglecta</name>
    <dbReference type="NCBI Taxonomy" id="209136"/>
    <lineage>
        <taxon>Eukaryota</taxon>
        <taxon>Fungi</taxon>
        <taxon>Dikarya</taxon>
        <taxon>Ascomycota</taxon>
        <taxon>Pezizomycotina</taxon>
        <taxon>Lecanoromycetes</taxon>
        <taxon>OSLEUM clade</taxon>
        <taxon>Lecanoromycetidae</taxon>
        <taxon>Lecanorales</taxon>
        <taxon>Lecanorineae</taxon>
        <taxon>Stereocaulaceae</taxon>
        <taxon>Lepraria</taxon>
    </lineage>
</organism>
<evidence type="ECO:0000256" key="1">
    <source>
        <dbReference type="SAM" id="MobiDB-lite"/>
    </source>
</evidence>
<dbReference type="InterPro" id="IPR004148">
    <property type="entry name" value="BAR_dom"/>
</dbReference>
<dbReference type="PROSITE" id="PS51021">
    <property type="entry name" value="BAR"/>
    <property type="match status" value="1"/>
</dbReference>
<dbReference type="AlphaFoldDB" id="A0AAD9Z0D8"/>
<dbReference type="Pfam" id="PF03114">
    <property type="entry name" value="BAR"/>
    <property type="match status" value="1"/>
</dbReference>
<reference evidence="3" key="1">
    <citation type="submission" date="2022-11" db="EMBL/GenBank/DDBJ databases">
        <title>Chromosomal genome sequence assembly and mating type (MAT) locus characterization of the leprose asexual lichenized fungus Lepraria neglecta (Nyl.) Erichsen.</title>
        <authorList>
            <person name="Allen J.L."/>
            <person name="Pfeffer B."/>
        </authorList>
    </citation>
    <scope>NUCLEOTIDE SEQUENCE</scope>
    <source>
        <strain evidence="3">Allen 5258</strain>
    </source>
</reference>
<feature type="domain" description="BAR" evidence="2">
    <location>
        <begin position="15"/>
        <end position="237"/>
    </location>
</feature>
<accession>A0AAD9Z0D8</accession>